<dbReference type="SUPFAM" id="SSF118215">
    <property type="entry name" value="Proton glutamate symport protein"/>
    <property type="match status" value="1"/>
</dbReference>
<dbReference type="InterPro" id="IPR050746">
    <property type="entry name" value="DAACS"/>
</dbReference>
<dbReference type="EMBL" id="JBHULK010000001">
    <property type="protein sequence ID" value="MFD2534235.1"/>
    <property type="molecule type" value="Genomic_DNA"/>
</dbReference>
<dbReference type="PRINTS" id="PR00173">
    <property type="entry name" value="EDTRNSPORT"/>
</dbReference>
<feature type="transmembrane region" description="Helical" evidence="6">
    <location>
        <begin position="203"/>
        <end position="222"/>
    </location>
</feature>
<dbReference type="RefSeq" id="WP_388014383.1">
    <property type="nucleotide sequence ID" value="NZ_JBHUDT010000001.1"/>
</dbReference>
<evidence type="ECO:0000256" key="4">
    <source>
        <dbReference type="ARBA" id="ARBA00022989"/>
    </source>
</evidence>
<evidence type="ECO:0000313" key="8">
    <source>
        <dbReference type="Proteomes" id="UP001597441"/>
    </source>
</evidence>
<evidence type="ECO:0000256" key="1">
    <source>
        <dbReference type="ARBA" id="ARBA00004141"/>
    </source>
</evidence>
<evidence type="ECO:0000256" key="3">
    <source>
        <dbReference type="ARBA" id="ARBA00022692"/>
    </source>
</evidence>
<evidence type="ECO:0000256" key="5">
    <source>
        <dbReference type="ARBA" id="ARBA00023136"/>
    </source>
</evidence>
<dbReference type="Gene3D" id="1.10.3860.10">
    <property type="entry name" value="Sodium:dicarboxylate symporter"/>
    <property type="match status" value="1"/>
</dbReference>
<keyword evidence="2" id="KW-0813">Transport</keyword>
<dbReference type="PANTHER" id="PTHR11958:SF63">
    <property type="entry name" value="AMINO ACID TRANSPORTER"/>
    <property type="match status" value="1"/>
</dbReference>
<evidence type="ECO:0000256" key="6">
    <source>
        <dbReference type="SAM" id="Phobius"/>
    </source>
</evidence>
<dbReference type="Proteomes" id="UP001597441">
    <property type="component" value="Unassembled WGS sequence"/>
</dbReference>
<comment type="caution">
    <text evidence="7">The sequence shown here is derived from an EMBL/GenBank/DDBJ whole genome shotgun (WGS) entry which is preliminary data.</text>
</comment>
<feature type="transmembrane region" description="Helical" evidence="6">
    <location>
        <begin position="384"/>
        <end position="404"/>
    </location>
</feature>
<keyword evidence="8" id="KW-1185">Reference proteome</keyword>
<proteinExistence type="predicted"/>
<feature type="transmembrane region" description="Helical" evidence="6">
    <location>
        <begin position="78"/>
        <end position="103"/>
    </location>
</feature>
<sequence>MKKLALHWKIIIGMVLGIVFGFILLSTSWGREQVVTATIPAHEKIIESIVNGEVIQSVEIVEAQQVKELKAKHFISRWVAPFGTIFINLLKLIAVPLILASLIKGISDLKDISKIKSMGLRTISIYIGTTVIAIIIGLSIVNVVKPGIGMPEETIEKIKLKYENDEGVVDKLTKASEQKDAGPLRALVDIFPSNVFESFVEASMLQVIFFALFVGISLLLIGEKKAKPLVDFFDSLNEVVMKMVDLIMLFAPYAVFALLANVIVAFDDTEILVKLLYYAFCVVGGLILMIGFYLLLISVYTKKSPLWFLKQISPAQLLAFSTSSSAATLPVTMERVEEHLGVDKEVSGFVLPVGATVNMDGTSLYQGIAAVFIMQVIWPEGLTFTNQLVIVVTALLASIGSAAVPSAGMVMLVIVLESIGFPAELLPIGLALIFAVDRPLDMCRTVVNVTGDATVSMMVAKSLNKLHDPKPKEWDDHYDEVK</sequence>
<dbReference type="InterPro" id="IPR036458">
    <property type="entry name" value="Na:dicarbo_symporter_sf"/>
</dbReference>
<reference evidence="8" key="1">
    <citation type="journal article" date="2019" name="Int. J. Syst. Evol. Microbiol.">
        <title>The Global Catalogue of Microorganisms (GCM) 10K type strain sequencing project: providing services to taxonomists for standard genome sequencing and annotation.</title>
        <authorList>
            <consortium name="The Broad Institute Genomics Platform"/>
            <consortium name="The Broad Institute Genome Sequencing Center for Infectious Disease"/>
            <person name="Wu L."/>
            <person name="Ma J."/>
        </authorList>
    </citation>
    <scope>NUCLEOTIDE SEQUENCE [LARGE SCALE GENOMIC DNA]</scope>
    <source>
        <strain evidence="8">KCTC 42903</strain>
    </source>
</reference>
<comment type="subcellular location">
    <subcellularLocation>
        <location evidence="1">Membrane</location>
        <topology evidence="1">Multi-pass membrane protein</topology>
    </subcellularLocation>
</comment>
<feature type="transmembrane region" description="Helical" evidence="6">
    <location>
        <begin position="7"/>
        <end position="25"/>
    </location>
</feature>
<feature type="transmembrane region" description="Helical" evidence="6">
    <location>
        <begin position="123"/>
        <end position="144"/>
    </location>
</feature>
<accession>A0ABW5JR76</accession>
<name>A0ABW5JR76_9FLAO</name>
<feature type="transmembrane region" description="Helical" evidence="6">
    <location>
        <begin position="410"/>
        <end position="436"/>
    </location>
</feature>
<gene>
    <name evidence="7" type="ORF">ACFSQS_03880</name>
</gene>
<keyword evidence="4 6" id="KW-1133">Transmembrane helix</keyword>
<evidence type="ECO:0000313" key="7">
    <source>
        <dbReference type="EMBL" id="MFD2534235.1"/>
    </source>
</evidence>
<dbReference type="InterPro" id="IPR001991">
    <property type="entry name" value="Na-dicarboxylate_symporter"/>
</dbReference>
<feature type="transmembrane region" description="Helical" evidence="6">
    <location>
        <begin position="276"/>
        <end position="300"/>
    </location>
</feature>
<evidence type="ECO:0000256" key="2">
    <source>
        <dbReference type="ARBA" id="ARBA00022448"/>
    </source>
</evidence>
<keyword evidence="5 6" id="KW-0472">Membrane</keyword>
<feature type="transmembrane region" description="Helical" evidence="6">
    <location>
        <begin position="243"/>
        <end position="264"/>
    </location>
</feature>
<keyword evidence="3 6" id="KW-0812">Transmembrane</keyword>
<organism evidence="7 8">
    <name type="scientific">Gelatiniphilus marinus</name>
    <dbReference type="NCBI Taxonomy" id="1759464"/>
    <lineage>
        <taxon>Bacteria</taxon>
        <taxon>Pseudomonadati</taxon>
        <taxon>Bacteroidota</taxon>
        <taxon>Flavobacteriia</taxon>
        <taxon>Flavobacteriales</taxon>
        <taxon>Flavobacteriaceae</taxon>
        <taxon>Gelatiniphilus</taxon>
    </lineage>
</organism>
<dbReference type="Pfam" id="PF00375">
    <property type="entry name" value="SDF"/>
    <property type="match status" value="1"/>
</dbReference>
<dbReference type="PANTHER" id="PTHR11958">
    <property type="entry name" value="SODIUM/DICARBOXYLATE SYMPORTER-RELATED"/>
    <property type="match status" value="1"/>
</dbReference>
<protein>
    <submittedName>
        <fullName evidence="7">Cation:dicarboxylate symporter family transporter</fullName>
    </submittedName>
</protein>